<dbReference type="Proteomes" id="UP000765509">
    <property type="component" value="Unassembled WGS sequence"/>
</dbReference>
<proteinExistence type="predicted"/>
<gene>
    <name evidence="2" type="ORF">O181_009067</name>
</gene>
<sequence length="173" mass="19458">MICMAGDELYTSLPLDHKEKVTGCHHPYSSKPRMAHASLLGEKIVDDEDEKISLTQAETNGEPRNEIFTALEEGSWSNSEFPHPQMPLSQSMLEFSLNPRLESEGTRLAKNASQKEKQSWLKAGLPDNFHEMRSAVHAHRQFVLKVNDKDFSSLPAPPSTEEHEIEIQVAGHL</sequence>
<keyword evidence="3" id="KW-1185">Reference proteome</keyword>
<protein>
    <submittedName>
        <fullName evidence="2">Uncharacterized protein</fullName>
    </submittedName>
</protein>
<comment type="caution">
    <text evidence="2">The sequence shown here is derived from an EMBL/GenBank/DDBJ whole genome shotgun (WGS) entry which is preliminary data.</text>
</comment>
<dbReference type="AlphaFoldDB" id="A0A9Q3BQZ5"/>
<evidence type="ECO:0000313" key="3">
    <source>
        <dbReference type="Proteomes" id="UP000765509"/>
    </source>
</evidence>
<name>A0A9Q3BQZ5_9BASI</name>
<dbReference type="EMBL" id="AVOT02002155">
    <property type="protein sequence ID" value="MBW0469352.1"/>
    <property type="molecule type" value="Genomic_DNA"/>
</dbReference>
<evidence type="ECO:0000313" key="2">
    <source>
        <dbReference type="EMBL" id="MBW0469352.1"/>
    </source>
</evidence>
<feature type="region of interest" description="Disordered" evidence="1">
    <location>
        <begin position="153"/>
        <end position="173"/>
    </location>
</feature>
<reference evidence="2" key="1">
    <citation type="submission" date="2021-03" db="EMBL/GenBank/DDBJ databases">
        <title>Draft genome sequence of rust myrtle Austropuccinia psidii MF-1, a brazilian biotype.</title>
        <authorList>
            <person name="Quecine M.C."/>
            <person name="Pachon D.M.R."/>
            <person name="Bonatelli M.L."/>
            <person name="Correr F.H."/>
            <person name="Franceschini L.M."/>
            <person name="Leite T.F."/>
            <person name="Margarido G.R.A."/>
            <person name="Almeida C.A."/>
            <person name="Ferrarezi J.A."/>
            <person name="Labate C.A."/>
        </authorList>
    </citation>
    <scope>NUCLEOTIDE SEQUENCE</scope>
    <source>
        <strain evidence="2">MF-1</strain>
    </source>
</reference>
<accession>A0A9Q3BQZ5</accession>
<evidence type="ECO:0000256" key="1">
    <source>
        <dbReference type="SAM" id="MobiDB-lite"/>
    </source>
</evidence>
<organism evidence="2 3">
    <name type="scientific">Austropuccinia psidii MF-1</name>
    <dbReference type="NCBI Taxonomy" id="1389203"/>
    <lineage>
        <taxon>Eukaryota</taxon>
        <taxon>Fungi</taxon>
        <taxon>Dikarya</taxon>
        <taxon>Basidiomycota</taxon>
        <taxon>Pucciniomycotina</taxon>
        <taxon>Pucciniomycetes</taxon>
        <taxon>Pucciniales</taxon>
        <taxon>Sphaerophragmiaceae</taxon>
        <taxon>Austropuccinia</taxon>
    </lineage>
</organism>